<dbReference type="Proteomes" id="UP001174909">
    <property type="component" value="Unassembled WGS sequence"/>
</dbReference>
<reference evidence="1" key="1">
    <citation type="submission" date="2023-03" db="EMBL/GenBank/DDBJ databases">
        <authorList>
            <person name="Steffen K."/>
            <person name="Cardenas P."/>
        </authorList>
    </citation>
    <scope>NUCLEOTIDE SEQUENCE</scope>
</reference>
<name>A0AA35X997_GEOBA</name>
<dbReference type="PROSITE" id="PS51257">
    <property type="entry name" value="PROKAR_LIPOPROTEIN"/>
    <property type="match status" value="1"/>
</dbReference>
<evidence type="ECO:0000313" key="2">
    <source>
        <dbReference type="Proteomes" id="UP001174909"/>
    </source>
</evidence>
<dbReference type="AlphaFoldDB" id="A0AA35X997"/>
<gene>
    <name evidence="1" type="ORF">GBAR_LOCUS26977</name>
</gene>
<proteinExistence type="predicted"/>
<organism evidence="1 2">
    <name type="scientific">Geodia barretti</name>
    <name type="common">Barrett's horny sponge</name>
    <dbReference type="NCBI Taxonomy" id="519541"/>
    <lineage>
        <taxon>Eukaryota</taxon>
        <taxon>Metazoa</taxon>
        <taxon>Porifera</taxon>
        <taxon>Demospongiae</taxon>
        <taxon>Heteroscleromorpha</taxon>
        <taxon>Tetractinellida</taxon>
        <taxon>Astrophorina</taxon>
        <taxon>Geodiidae</taxon>
        <taxon>Geodia</taxon>
    </lineage>
</organism>
<comment type="caution">
    <text evidence="1">The sequence shown here is derived from an EMBL/GenBank/DDBJ whole genome shotgun (WGS) entry which is preliminary data.</text>
</comment>
<accession>A0AA35X997</accession>
<keyword evidence="2" id="KW-1185">Reference proteome</keyword>
<dbReference type="EMBL" id="CASHTH010003762">
    <property type="protein sequence ID" value="CAI8048969.1"/>
    <property type="molecule type" value="Genomic_DNA"/>
</dbReference>
<evidence type="ECO:0000313" key="1">
    <source>
        <dbReference type="EMBL" id="CAI8048969.1"/>
    </source>
</evidence>
<protein>
    <submittedName>
        <fullName evidence="1">Uncharacterized protein</fullName>
    </submittedName>
</protein>
<sequence>MPRSGSFTVELVLLAPTSGTTWIFCSCGFFVPTLATDLSSRISRLKVSSRKGSKGTTNCSTSTLKHQKTTFVDKNDFAMDISFGSTGYSLILARAFKDVLSLNFDPFYANDKEVFHLEQFHADYCTVRFQENVLTKGTAKLNKLEEGLSKEFDGPYPDLEGSKKWLNLVLVGPFTDDGKIATVNLFLERQKNAVRYARHCILMYIRPMKIGPRDVADKFCTFTPPEDYFKKSGNGEKLRELGFVEKILAKKNSATSPDGVFIVACEEIKKEHHILVNAKCHETQCQFEITLFEYCGPLAEERGPNLPPAPNNLTTRVYKNVRLPEALPS</sequence>